<dbReference type="Pfam" id="PF13041">
    <property type="entry name" value="PPR_2"/>
    <property type="match status" value="1"/>
</dbReference>
<dbReference type="InterPro" id="IPR044645">
    <property type="entry name" value="DG1/EMB2279-like"/>
</dbReference>
<dbReference type="NCBIfam" id="TIGR00756">
    <property type="entry name" value="PPR"/>
    <property type="match status" value="2"/>
</dbReference>
<accession>M1BWM7</accession>
<dbReference type="EnsemblPlants" id="PGSC0003DMT400054625">
    <property type="protein sequence ID" value="PGSC0003DMT400054625"/>
    <property type="gene ID" value="PGSC0003DMG400021200"/>
</dbReference>
<dbReference type="InterPro" id="IPR002885">
    <property type="entry name" value="PPR_rpt"/>
</dbReference>
<dbReference type="STRING" id="4113.M1BWM7"/>
<dbReference type="HOGENOM" id="CLU_1463699_0_0_1"/>
<dbReference type="Proteomes" id="UP000011115">
    <property type="component" value="Unassembled WGS sequence"/>
</dbReference>
<dbReference type="Gramene" id="PGSC0003DMT400054625">
    <property type="protein sequence ID" value="PGSC0003DMT400054625"/>
    <property type="gene ID" value="PGSC0003DMG400021200"/>
</dbReference>
<evidence type="ECO:0000313" key="4">
    <source>
        <dbReference type="Proteomes" id="UP000011115"/>
    </source>
</evidence>
<reference evidence="3" key="2">
    <citation type="submission" date="2015-06" db="UniProtKB">
        <authorList>
            <consortium name="EnsemblPlants"/>
        </authorList>
    </citation>
    <scope>IDENTIFICATION</scope>
    <source>
        <strain evidence="3">DM1-3 516 R44</strain>
    </source>
</reference>
<dbReference type="PANTHER" id="PTHR46935">
    <property type="entry name" value="OS01G0674700 PROTEIN"/>
    <property type="match status" value="1"/>
</dbReference>
<reference evidence="4" key="1">
    <citation type="journal article" date="2011" name="Nature">
        <title>Genome sequence and analysis of the tuber crop potato.</title>
        <authorList>
            <consortium name="The Potato Genome Sequencing Consortium"/>
        </authorList>
    </citation>
    <scope>NUCLEOTIDE SEQUENCE [LARGE SCALE GENOMIC DNA]</scope>
    <source>
        <strain evidence="4">cv. DM1-3 516 R44</strain>
    </source>
</reference>
<dbReference type="InterPro" id="IPR011990">
    <property type="entry name" value="TPR-like_helical_dom_sf"/>
</dbReference>
<name>M1BWM7_SOLTU</name>
<dbReference type="PROSITE" id="PS51257">
    <property type="entry name" value="PROKAR_LIPOPROTEIN"/>
    <property type="match status" value="1"/>
</dbReference>
<evidence type="ECO:0000256" key="2">
    <source>
        <dbReference type="PROSITE-ProRule" id="PRU00708"/>
    </source>
</evidence>
<dbReference type="OMA" id="FKPACEG"/>
<dbReference type="eggNOG" id="KOG4197">
    <property type="taxonomic scope" value="Eukaryota"/>
</dbReference>
<proteinExistence type="predicted"/>
<dbReference type="GO" id="GO:0009658">
    <property type="term" value="P:chloroplast organization"/>
    <property type="evidence" value="ECO:0007669"/>
    <property type="project" value="InterPro"/>
</dbReference>
<keyword evidence="4" id="KW-1185">Reference proteome</keyword>
<dbReference type="PANTHER" id="PTHR46935:SF1">
    <property type="entry name" value="OS01G0674700 PROTEIN"/>
    <property type="match status" value="1"/>
</dbReference>
<dbReference type="Pfam" id="PF01535">
    <property type="entry name" value="PPR"/>
    <property type="match status" value="1"/>
</dbReference>
<organism evidence="3 4">
    <name type="scientific">Solanum tuberosum</name>
    <name type="common">Potato</name>
    <dbReference type="NCBI Taxonomy" id="4113"/>
    <lineage>
        <taxon>Eukaryota</taxon>
        <taxon>Viridiplantae</taxon>
        <taxon>Streptophyta</taxon>
        <taxon>Embryophyta</taxon>
        <taxon>Tracheophyta</taxon>
        <taxon>Spermatophyta</taxon>
        <taxon>Magnoliopsida</taxon>
        <taxon>eudicotyledons</taxon>
        <taxon>Gunneridae</taxon>
        <taxon>Pentapetalae</taxon>
        <taxon>asterids</taxon>
        <taxon>lamiids</taxon>
        <taxon>Solanales</taxon>
        <taxon>Solanaceae</taxon>
        <taxon>Solanoideae</taxon>
        <taxon>Solaneae</taxon>
        <taxon>Solanum</taxon>
    </lineage>
</organism>
<dbReference type="PaxDb" id="4113-PGSC0003DMT400054625"/>
<dbReference type="AlphaFoldDB" id="M1BWM7"/>
<sequence>MGKICKVATKPLVVTYTGLIQACLDSGDIQSGAYIFNHMHQFCSPNLITYNIMLKGYLDSGMFEEAKQMFFKLLDNGNSISSKLDGKDKVFPDVYTFNLMLDACAAGKKWDDLKFAYSHMLKYGYHFNAKRHIQIVLDSCRDGKVHFVDPVFSSPMCTLAFHVHWLSFLGNSPVKFYLADHGVDC</sequence>
<dbReference type="InParanoid" id="M1BWM7"/>
<keyword evidence="1" id="KW-0677">Repeat</keyword>
<evidence type="ECO:0000313" key="3">
    <source>
        <dbReference type="EnsemblPlants" id="PGSC0003DMT400054625"/>
    </source>
</evidence>
<dbReference type="Gene3D" id="1.25.40.10">
    <property type="entry name" value="Tetratricopeptide repeat domain"/>
    <property type="match status" value="1"/>
</dbReference>
<protein>
    <submittedName>
        <fullName evidence="3">EMB2279</fullName>
    </submittedName>
</protein>
<evidence type="ECO:0000256" key="1">
    <source>
        <dbReference type="ARBA" id="ARBA00022737"/>
    </source>
</evidence>
<feature type="repeat" description="PPR" evidence="2">
    <location>
        <begin position="46"/>
        <end position="80"/>
    </location>
</feature>
<feature type="repeat" description="PPR" evidence="2">
    <location>
        <begin position="93"/>
        <end position="127"/>
    </location>
</feature>
<dbReference type="PROSITE" id="PS51375">
    <property type="entry name" value="PPR"/>
    <property type="match status" value="2"/>
</dbReference>